<reference evidence="3" key="1">
    <citation type="submission" date="2017-09" db="EMBL/GenBank/DDBJ databases">
        <title>Depth-based differentiation of microbial function through sediment-hosted aquifers and enrichment of novel symbionts in the deep terrestrial subsurface.</title>
        <authorList>
            <person name="Probst A.J."/>
            <person name="Ladd B."/>
            <person name="Jarett J.K."/>
            <person name="Geller-Mcgrath D.E."/>
            <person name="Sieber C.M.K."/>
            <person name="Emerson J.B."/>
            <person name="Anantharaman K."/>
            <person name="Thomas B.C."/>
            <person name="Malmstrom R."/>
            <person name="Stieglmeier M."/>
            <person name="Klingl A."/>
            <person name="Woyke T."/>
            <person name="Ryan C.M."/>
            <person name="Banfield J.F."/>
        </authorList>
    </citation>
    <scope>NUCLEOTIDE SEQUENCE [LARGE SCALE GENOMIC DNA]</scope>
</reference>
<evidence type="ECO:0000313" key="3">
    <source>
        <dbReference type="Proteomes" id="UP000230557"/>
    </source>
</evidence>
<feature type="non-terminal residue" evidence="2">
    <location>
        <position position="596"/>
    </location>
</feature>
<protein>
    <submittedName>
        <fullName evidence="2">Uncharacterized protein</fullName>
    </submittedName>
</protein>
<comment type="caution">
    <text evidence="2">The sequence shown here is derived from an EMBL/GenBank/DDBJ whole genome shotgun (WGS) entry which is preliminary data.</text>
</comment>
<feature type="region of interest" description="Disordered" evidence="1">
    <location>
        <begin position="529"/>
        <end position="562"/>
    </location>
</feature>
<gene>
    <name evidence="2" type="ORF">COT91_04195</name>
</gene>
<dbReference type="EMBL" id="PFAJ01000055">
    <property type="protein sequence ID" value="PIR96890.1"/>
    <property type="molecule type" value="Genomic_DNA"/>
</dbReference>
<sequence length="596" mass="61589">ISTVHSDAANGNNKMTFNVSNAASGAVSVMILTGAGSVGIGETAPGSMLSVSGGGSFGSSYDTTAAPLNGLIIEGNVGIATTTPSHKLVVVGGICVDDDNSDLDSCGSQAQVNGGITADGPITGNAFDLAEIYASDGTLEPGDVVRARVVTLLKSGKLPAVEKTDEGYDSGAIGVISTDPGFIMGWKQSDTDVPVALEGRVPVKVTDENGVVASGDALTSSEKFPGYAMRATKSGKIIGRAIDDVDTVSPENYILASDGVTKLGKTEVFLKVGWEAIGDENNAVVIETKKHTGSIKLANVDTGTSVVVATTSAALLIQQSTQMVSSSTGEIIDNTVADLLQIQSDSTTRMLLGQRGNLELNGEVTCEDLPRGCLKLLTVANNGDEYFSVTATGTVAIAYDLKVGGDIELKGHIHAGGDIAGQMVIAAGETSTSTKFAVSYKNTPIITLTPNSRVGSEYWVENMAPETVVTASSTQEIVTGFTINMALSTTHPVVFNYIVVGSDDHIVSLQVLEESRQFVETTLTVITSTTPPAEAGATTQAGGEGLGDDQNQETENLTTTEEVLIEEPIVEEAIEEPVGEAVVEEAVSVEEVEEGI</sequence>
<accession>A0A2H0VF26</accession>
<proteinExistence type="predicted"/>
<organism evidence="2 3">
    <name type="scientific">Candidatus Doudnabacteria bacterium CG10_big_fil_rev_8_21_14_0_10_41_10</name>
    <dbReference type="NCBI Taxonomy" id="1974551"/>
    <lineage>
        <taxon>Bacteria</taxon>
        <taxon>Candidatus Doudnaibacteriota</taxon>
    </lineage>
</organism>
<evidence type="ECO:0000256" key="1">
    <source>
        <dbReference type="SAM" id="MobiDB-lite"/>
    </source>
</evidence>
<dbReference type="Proteomes" id="UP000230557">
    <property type="component" value="Unassembled WGS sequence"/>
</dbReference>
<dbReference type="AlphaFoldDB" id="A0A2H0VF26"/>
<feature type="compositionally biased region" description="Low complexity" evidence="1">
    <location>
        <begin position="529"/>
        <end position="541"/>
    </location>
</feature>
<feature type="non-terminal residue" evidence="2">
    <location>
        <position position="1"/>
    </location>
</feature>
<name>A0A2H0VF26_9BACT</name>
<evidence type="ECO:0000313" key="2">
    <source>
        <dbReference type="EMBL" id="PIR96890.1"/>
    </source>
</evidence>
<feature type="compositionally biased region" description="Low complexity" evidence="1">
    <location>
        <begin position="553"/>
        <end position="562"/>
    </location>
</feature>